<keyword evidence="5 6" id="KW-0472">Membrane</keyword>
<feature type="transmembrane region" description="Helical" evidence="6">
    <location>
        <begin position="12"/>
        <end position="37"/>
    </location>
</feature>
<dbReference type="Proteomes" id="UP000196531">
    <property type="component" value="Unassembled WGS sequence"/>
</dbReference>
<keyword evidence="4 6" id="KW-1133">Transmembrane helix</keyword>
<gene>
    <name evidence="7" type="ORF">A9Q84_20595</name>
</gene>
<evidence type="ECO:0000256" key="2">
    <source>
        <dbReference type="ARBA" id="ARBA00022475"/>
    </source>
</evidence>
<evidence type="ECO:0000256" key="5">
    <source>
        <dbReference type="ARBA" id="ARBA00023136"/>
    </source>
</evidence>
<evidence type="ECO:0000256" key="4">
    <source>
        <dbReference type="ARBA" id="ARBA00022989"/>
    </source>
</evidence>
<evidence type="ECO:0008006" key="9">
    <source>
        <dbReference type="Google" id="ProtNLM"/>
    </source>
</evidence>
<evidence type="ECO:0000256" key="6">
    <source>
        <dbReference type="SAM" id="Phobius"/>
    </source>
</evidence>
<dbReference type="PANTHER" id="PTHR33529:SF6">
    <property type="entry name" value="YJGP_YJGQ FAMILY PERMEASE"/>
    <property type="match status" value="1"/>
</dbReference>
<name>A0A1Y5F584_9BACT</name>
<dbReference type="PANTHER" id="PTHR33529">
    <property type="entry name" value="SLR0882 PROTEIN-RELATED"/>
    <property type="match status" value="1"/>
</dbReference>
<keyword evidence="2" id="KW-1003">Cell membrane</keyword>
<feature type="transmembrane region" description="Helical" evidence="6">
    <location>
        <begin position="342"/>
        <end position="360"/>
    </location>
</feature>
<feature type="transmembrane region" description="Helical" evidence="6">
    <location>
        <begin position="96"/>
        <end position="114"/>
    </location>
</feature>
<dbReference type="EMBL" id="MAAO01000016">
    <property type="protein sequence ID" value="OUR92912.1"/>
    <property type="molecule type" value="Genomic_DNA"/>
</dbReference>
<dbReference type="Pfam" id="PF03739">
    <property type="entry name" value="LptF_LptG"/>
    <property type="match status" value="1"/>
</dbReference>
<keyword evidence="3 6" id="KW-0812">Transmembrane</keyword>
<feature type="transmembrane region" description="Helical" evidence="6">
    <location>
        <begin position="312"/>
        <end position="330"/>
    </location>
</feature>
<feature type="transmembrane region" description="Helical" evidence="6">
    <location>
        <begin position="282"/>
        <end position="300"/>
    </location>
</feature>
<organism evidence="7 8">
    <name type="scientific">Halobacteriovorax marinus</name>
    <dbReference type="NCBI Taxonomy" id="97084"/>
    <lineage>
        <taxon>Bacteria</taxon>
        <taxon>Pseudomonadati</taxon>
        <taxon>Bdellovibrionota</taxon>
        <taxon>Bacteriovoracia</taxon>
        <taxon>Bacteriovoracales</taxon>
        <taxon>Halobacteriovoraceae</taxon>
        <taxon>Halobacteriovorax</taxon>
    </lineage>
</organism>
<evidence type="ECO:0000256" key="1">
    <source>
        <dbReference type="ARBA" id="ARBA00004651"/>
    </source>
</evidence>
<reference evidence="8" key="1">
    <citation type="journal article" date="2017" name="Proc. Natl. Acad. Sci. U.S.A.">
        <title>Simulation of Deepwater Horizon oil plume reveals substrate specialization within a complex community of hydrocarbon-degraders.</title>
        <authorList>
            <person name="Hu P."/>
            <person name="Dubinsky E.A."/>
            <person name="Probst A.J."/>
            <person name="Wang J."/>
            <person name="Sieber C.M.K."/>
            <person name="Tom L.M."/>
            <person name="Gardinali P."/>
            <person name="Banfield J.F."/>
            <person name="Atlas R.M."/>
            <person name="Andersen G.L."/>
        </authorList>
    </citation>
    <scope>NUCLEOTIDE SEQUENCE [LARGE SCALE GENOMIC DNA]</scope>
</reference>
<evidence type="ECO:0000256" key="3">
    <source>
        <dbReference type="ARBA" id="ARBA00022692"/>
    </source>
</evidence>
<proteinExistence type="predicted"/>
<sequence length="368" mass="42508">MNIIRRLILKEWFKFFIGAVIALFLLITIANLISGFLRGNVTATEVIINHFIEIPGYLNKIFPVSCLMASLFSINKLKNRSELTAIFASGYSRQKYIIDLVYASLIVTFVQFFMTSYVSPFFKLHKETFISGSTHKFKNLRSQGLRSSTIGSGKMWYKSEGYFISFTNYDQRKKELYNVNIYRLTVDSYLEEIESIKKVYWQDGLWIGDKVLKLDGLNEKSFPKSTSNELLPVSITELPEDLRQIEADVTTLNIVKLWQYIKQLQHSGININEYMVLFYDKFSNSIICIIFAILASVSIFNPNRRSSSFGKNIAAVFFFTILYWLVYSYLIELGNNSKISPFISTFSVPLSFTLILIFIFSKNRKLSS</sequence>
<protein>
    <recommendedName>
        <fullName evidence="9">Permease</fullName>
    </recommendedName>
</protein>
<comment type="subcellular location">
    <subcellularLocation>
        <location evidence="1">Cell membrane</location>
        <topology evidence="1">Multi-pass membrane protein</topology>
    </subcellularLocation>
</comment>
<comment type="caution">
    <text evidence="7">The sequence shown here is derived from an EMBL/GenBank/DDBJ whole genome shotgun (WGS) entry which is preliminary data.</text>
</comment>
<dbReference type="GO" id="GO:0043190">
    <property type="term" value="C:ATP-binding cassette (ABC) transporter complex"/>
    <property type="evidence" value="ECO:0007669"/>
    <property type="project" value="TreeGrafter"/>
</dbReference>
<dbReference type="GO" id="GO:0015920">
    <property type="term" value="P:lipopolysaccharide transport"/>
    <property type="evidence" value="ECO:0007669"/>
    <property type="project" value="TreeGrafter"/>
</dbReference>
<evidence type="ECO:0000313" key="7">
    <source>
        <dbReference type="EMBL" id="OUR92912.1"/>
    </source>
</evidence>
<dbReference type="AlphaFoldDB" id="A0A1Y5F584"/>
<evidence type="ECO:0000313" key="8">
    <source>
        <dbReference type="Proteomes" id="UP000196531"/>
    </source>
</evidence>
<dbReference type="InterPro" id="IPR005495">
    <property type="entry name" value="LptG/LptF_permease"/>
</dbReference>
<accession>A0A1Y5F584</accession>